<comment type="caution">
    <text evidence="1">The sequence shown here is derived from an EMBL/GenBank/DDBJ whole genome shotgun (WGS) entry which is preliminary data.</text>
</comment>
<gene>
    <name evidence="1" type="ORF">LOX96_12250</name>
</gene>
<sequence>MRKTIIAVLILVPATFMIGCVTQRSSYSYGYNTDYSYKKASRSYGNSGPVSYGLDFGKGYGLNYGPGDYGNGDYANCNYGNCDYAHDYGNTNYNYNLAYGSGENKSLDYNDYHHVGQTYTRTWVSKSVTWRHVVVDKWNASTTRRHNGVEGWYDGGRWNKSVTIYNR</sequence>
<reference evidence="1" key="1">
    <citation type="submission" date="2021-11" db="EMBL/GenBank/DDBJ databases">
        <title>Legionella maioricencis sp. nov., a new species isolated from hot water samples in Mallorca.</title>
        <authorList>
            <person name="Crespi S."/>
            <person name="Drasar V."/>
            <person name="Salva-Serra F."/>
            <person name="Jaen-Luchoro D."/>
            <person name="Pineiro-Iglesias B."/>
            <person name="Aliaga F."/>
            <person name="Fernandez-Juarez V."/>
            <person name="Coll G."/>
            <person name="Moore E.R.B."/>
            <person name="Bennasar-Figueras A."/>
        </authorList>
    </citation>
    <scope>NUCLEOTIDE SEQUENCE</scope>
    <source>
        <strain evidence="1">HCPI-6</strain>
    </source>
</reference>
<dbReference type="Proteomes" id="UP001139721">
    <property type="component" value="Unassembled WGS sequence"/>
</dbReference>
<evidence type="ECO:0000313" key="1">
    <source>
        <dbReference type="EMBL" id="MCL9684868.1"/>
    </source>
</evidence>
<evidence type="ECO:0000313" key="2">
    <source>
        <dbReference type="Proteomes" id="UP001139721"/>
    </source>
</evidence>
<accession>A0A9X2D1V0</accession>
<dbReference type="RefSeq" id="WP_250424413.1">
    <property type="nucleotide sequence ID" value="NZ_JAJKBJ010000015.1"/>
</dbReference>
<dbReference type="PROSITE" id="PS51257">
    <property type="entry name" value="PROKAR_LIPOPROTEIN"/>
    <property type="match status" value="1"/>
</dbReference>
<dbReference type="EMBL" id="JAJKBJ010000015">
    <property type="protein sequence ID" value="MCL9684868.1"/>
    <property type="molecule type" value="Genomic_DNA"/>
</dbReference>
<organism evidence="1 2">
    <name type="scientific">Legionella maioricensis</name>
    <dbReference type="NCBI Taxonomy" id="2896528"/>
    <lineage>
        <taxon>Bacteria</taxon>
        <taxon>Pseudomonadati</taxon>
        <taxon>Pseudomonadota</taxon>
        <taxon>Gammaproteobacteria</taxon>
        <taxon>Legionellales</taxon>
        <taxon>Legionellaceae</taxon>
        <taxon>Legionella</taxon>
    </lineage>
</organism>
<proteinExistence type="predicted"/>
<dbReference type="AlphaFoldDB" id="A0A9X2D1V0"/>
<name>A0A9X2D1V0_9GAMM</name>
<keyword evidence="2" id="KW-1185">Reference proteome</keyword>
<protein>
    <submittedName>
        <fullName evidence="1">Uncharacterized protein</fullName>
    </submittedName>
</protein>